<dbReference type="PANTHER" id="PTHR33604">
    <property type="entry name" value="OSJNBA0004B13.7 PROTEIN"/>
    <property type="match status" value="1"/>
</dbReference>
<feature type="chain" id="PRO_5025354095" evidence="1">
    <location>
        <begin position="28"/>
        <end position="130"/>
    </location>
</feature>
<keyword evidence="1" id="KW-0732">Signal</keyword>
<protein>
    <submittedName>
        <fullName evidence="2">Uncharacterized protein</fullName>
    </submittedName>
</protein>
<comment type="caution">
    <text evidence="2">The sequence shown here is derived from an EMBL/GenBank/DDBJ whole genome shotgun (WGS) entry which is preliminary data.</text>
</comment>
<gene>
    <name evidence="2" type="ORF">F3Y22_tig00000715pilonHSYRG00203</name>
</gene>
<evidence type="ECO:0000313" key="2">
    <source>
        <dbReference type="EMBL" id="KAE8734787.1"/>
    </source>
</evidence>
<feature type="signal peptide" evidence="1">
    <location>
        <begin position="1"/>
        <end position="27"/>
    </location>
</feature>
<dbReference type="EMBL" id="VEPZ02000060">
    <property type="protein sequence ID" value="KAE8734787.1"/>
    <property type="molecule type" value="Genomic_DNA"/>
</dbReference>
<proteinExistence type="predicted"/>
<sequence length="130" mass="14812">MGRPKKHFVPFLLLLLAFCILLLLYSAHPNSICTQTLPLNPHSISTTSAVYATPTFSLTIKVLTLNRLNSLSRCLTSLSRAHYDPDLPVHLHIFIDHFPNQSKSDIDLKLQESLGILRFVDGFEWKWGKR</sequence>
<keyword evidence="3" id="KW-1185">Reference proteome</keyword>
<reference evidence="2" key="1">
    <citation type="submission" date="2019-09" db="EMBL/GenBank/DDBJ databases">
        <title>Draft genome information of white flower Hibiscus syriacus.</title>
        <authorList>
            <person name="Kim Y.-M."/>
        </authorList>
    </citation>
    <scope>NUCLEOTIDE SEQUENCE [LARGE SCALE GENOMIC DNA]</scope>
    <source>
        <strain evidence="2">YM2019G1</strain>
    </source>
</reference>
<organism evidence="2 3">
    <name type="scientific">Hibiscus syriacus</name>
    <name type="common">Rose of Sharon</name>
    <dbReference type="NCBI Taxonomy" id="106335"/>
    <lineage>
        <taxon>Eukaryota</taxon>
        <taxon>Viridiplantae</taxon>
        <taxon>Streptophyta</taxon>
        <taxon>Embryophyta</taxon>
        <taxon>Tracheophyta</taxon>
        <taxon>Spermatophyta</taxon>
        <taxon>Magnoliopsida</taxon>
        <taxon>eudicotyledons</taxon>
        <taxon>Gunneridae</taxon>
        <taxon>Pentapetalae</taxon>
        <taxon>rosids</taxon>
        <taxon>malvids</taxon>
        <taxon>Malvales</taxon>
        <taxon>Malvaceae</taxon>
        <taxon>Malvoideae</taxon>
        <taxon>Hibiscus</taxon>
    </lineage>
</organism>
<name>A0A6A3D2A2_HIBSY</name>
<accession>A0A6A3D2A2</accession>
<evidence type="ECO:0000313" key="3">
    <source>
        <dbReference type="Proteomes" id="UP000436088"/>
    </source>
</evidence>
<evidence type="ECO:0000256" key="1">
    <source>
        <dbReference type="SAM" id="SignalP"/>
    </source>
</evidence>
<dbReference type="Proteomes" id="UP000436088">
    <property type="component" value="Unassembled WGS sequence"/>
</dbReference>
<dbReference type="PANTHER" id="PTHR33604:SF3">
    <property type="entry name" value="OSJNBA0004B13.7 PROTEIN"/>
    <property type="match status" value="1"/>
</dbReference>
<dbReference type="AlphaFoldDB" id="A0A6A3D2A2"/>